<proteinExistence type="inferred from homology"/>
<dbReference type="Proteomes" id="UP000828390">
    <property type="component" value="Unassembled WGS sequence"/>
</dbReference>
<reference evidence="4" key="2">
    <citation type="submission" date="2020-11" db="EMBL/GenBank/DDBJ databases">
        <authorList>
            <person name="McCartney M.A."/>
            <person name="Auch B."/>
            <person name="Kono T."/>
            <person name="Mallez S."/>
            <person name="Becker A."/>
            <person name="Gohl D.M."/>
            <person name="Silverstein K.A.T."/>
            <person name="Koren S."/>
            <person name="Bechman K.B."/>
            <person name="Herman A."/>
            <person name="Abrahante J.E."/>
            <person name="Garbe J."/>
        </authorList>
    </citation>
    <scope>NUCLEOTIDE SEQUENCE</scope>
    <source>
        <strain evidence="4">Duluth1</strain>
        <tissue evidence="4">Whole animal</tissue>
    </source>
</reference>
<keyword evidence="3" id="KW-0963">Cytoplasm</keyword>
<dbReference type="InterPro" id="IPR014756">
    <property type="entry name" value="Ig_E-set"/>
</dbReference>
<evidence type="ECO:0000256" key="3">
    <source>
        <dbReference type="ARBA" id="ARBA00022490"/>
    </source>
</evidence>
<dbReference type="InterPro" id="IPR000406">
    <property type="entry name" value="Rho_GDI"/>
</dbReference>
<evidence type="ECO:0000313" key="5">
    <source>
        <dbReference type="Proteomes" id="UP000828390"/>
    </source>
</evidence>
<comment type="subcellular location">
    <subcellularLocation>
        <location evidence="1">Cytoplasm</location>
    </subcellularLocation>
</comment>
<dbReference type="SUPFAM" id="SSF81296">
    <property type="entry name" value="E set domains"/>
    <property type="match status" value="1"/>
</dbReference>
<evidence type="ECO:0000256" key="2">
    <source>
        <dbReference type="ARBA" id="ARBA00009758"/>
    </source>
</evidence>
<reference evidence="4" key="1">
    <citation type="journal article" date="2019" name="bioRxiv">
        <title>The Genome of the Zebra Mussel, Dreissena polymorpha: A Resource for Invasive Species Research.</title>
        <authorList>
            <person name="McCartney M.A."/>
            <person name="Auch B."/>
            <person name="Kono T."/>
            <person name="Mallez S."/>
            <person name="Zhang Y."/>
            <person name="Obille A."/>
            <person name="Becker A."/>
            <person name="Abrahante J.E."/>
            <person name="Garbe J."/>
            <person name="Badalamenti J.P."/>
            <person name="Herman A."/>
            <person name="Mangelson H."/>
            <person name="Liachko I."/>
            <person name="Sullivan S."/>
            <person name="Sone E.D."/>
            <person name="Koren S."/>
            <person name="Silverstein K.A.T."/>
            <person name="Beckman K.B."/>
            <person name="Gohl D.M."/>
        </authorList>
    </citation>
    <scope>NUCLEOTIDE SEQUENCE</scope>
    <source>
        <strain evidence="4">Duluth1</strain>
        <tissue evidence="4">Whole animal</tissue>
    </source>
</reference>
<sequence length="60" mass="6959">MAESEEQVHEVEDESKIAYKPPAVKTIDEIASIDENDESLRLYKEKLLGNVEERVFCKDF</sequence>
<dbReference type="InterPro" id="IPR024792">
    <property type="entry name" value="RhoGDI_dom_sf"/>
</dbReference>
<dbReference type="AlphaFoldDB" id="A0A9D4LSH6"/>
<protein>
    <submittedName>
        <fullName evidence="4">Uncharacterized protein</fullName>
    </submittedName>
</protein>
<accession>A0A9D4LSH6</accession>
<comment type="caution">
    <text evidence="4">The sequence shown here is derived from an EMBL/GenBank/DDBJ whole genome shotgun (WGS) entry which is preliminary data.</text>
</comment>
<dbReference type="Gene3D" id="2.70.50.30">
    <property type="entry name" value="Coagulation Factor XIII, subunit A, domain 1"/>
    <property type="match status" value="1"/>
</dbReference>
<gene>
    <name evidence="4" type="ORF">DPMN_025020</name>
</gene>
<dbReference type="EMBL" id="JAIWYP010000002">
    <property type="protein sequence ID" value="KAH3862061.1"/>
    <property type="molecule type" value="Genomic_DNA"/>
</dbReference>
<organism evidence="4 5">
    <name type="scientific">Dreissena polymorpha</name>
    <name type="common">Zebra mussel</name>
    <name type="synonym">Mytilus polymorpha</name>
    <dbReference type="NCBI Taxonomy" id="45954"/>
    <lineage>
        <taxon>Eukaryota</taxon>
        <taxon>Metazoa</taxon>
        <taxon>Spiralia</taxon>
        <taxon>Lophotrochozoa</taxon>
        <taxon>Mollusca</taxon>
        <taxon>Bivalvia</taxon>
        <taxon>Autobranchia</taxon>
        <taxon>Heteroconchia</taxon>
        <taxon>Euheterodonta</taxon>
        <taxon>Imparidentia</taxon>
        <taxon>Neoheterodontei</taxon>
        <taxon>Myida</taxon>
        <taxon>Dreissenoidea</taxon>
        <taxon>Dreissenidae</taxon>
        <taxon>Dreissena</taxon>
    </lineage>
</organism>
<comment type="similarity">
    <text evidence="2">Belongs to the Rho GDI family.</text>
</comment>
<dbReference type="Pfam" id="PF02115">
    <property type="entry name" value="Rho_GDI"/>
    <property type="match status" value="1"/>
</dbReference>
<name>A0A9D4LSH6_DREPO</name>
<evidence type="ECO:0000256" key="1">
    <source>
        <dbReference type="ARBA" id="ARBA00004496"/>
    </source>
</evidence>
<dbReference type="GO" id="GO:0005737">
    <property type="term" value="C:cytoplasm"/>
    <property type="evidence" value="ECO:0007669"/>
    <property type="project" value="UniProtKB-SubCell"/>
</dbReference>
<dbReference type="GO" id="GO:0005094">
    <property type="term" value="F:Rho GDP-dissociation inhibitor activity"/>
    <property type="evidence" value="ECO:0007669"/>
    <property type="project" value="InterPro"/>
</dbReference>
<keyword evidence="5" id="KW-1185">Reference proteome</keyword>
<dbReference type="GO" id="GO:0007266">
    <property type="term" value="P:Rho protein signal transduction"/>
    <property type="evidence" value="ECO:0007669"/>
    <property type="project" value="InterPro"/>
</dbReference>
<evidence type="ECO:0000313" key="4">
    <source>
        <dbReference type="EMBL" id="KAH3862061.1"/>
    </source>
</evidence>